<dbReference type="InterPro" id="IPR016039">
    <property type="entry name" value="Thiolase-like"/>
</dbReference>
<dbReference type="PANTHER" id="PTHR43775">
    <property type="entry name" value="FATTY ACID SYNTHASE"/>
    <property type="match status" value="1"/>
</dbReference>
<accession>A0ABN9Y9M2</accession>
<dbReference type="SUPFAM" id="SSF52540">
    <property type="entry name" value="P-loop containing nucleoside triphosphate hydrolases"/>
    <property type="match status" value="1"/>
</dbReference>
<evidence type="ECO:0000256" key="2">
    <source>
        <dbReference type="ARBA" id="ARBA00022553"/>
    </source>
</evidence>
<gene>
    <name evidence="5" type="ORF">PCOR1329_LOCUS83620</name>
</gene>
<feature type="compositionally biased region" description="Basic and acidic residues" evidence="3">
    <location>
        <begin position="710"/>
        <end position="725"/>
    </location>
</feature>
<evidence type="ECO:0000259" key="4">
    <source>
        <dbReference type="PROSITE" id="PS52004"/>
    </source>
</evidence>
<dbReference type="NCBIfam" id="TIGR04556">
    <property type="entry name" value="PKS_assoc"/>
    <property type="match status" value="1"/>
</dbReference>
<feature type="region of interest" description="Disordered" evidence="3">
    <location>
        <begin position="1233"/>
        <end position="1259"/>
    </location>
</feature>
<feature type="compositionally biased region" description="Low complexity" evidence="3">
    <location>
        <begin position="1056"/>
        <end position="1070"/>
    </location>
</feature>
<feature type="region of interest" description="Disordered" evidence="3">
    <location>
        <begin position="1028"/>
        <end position="1086"/>
    </location>
</feature>
<feature type="compositionally biased region" description="Basic and acidic residues" evidence="3">
    <location>
        <begin position="1236"/>
        <end position="1245"/>
    </location>
</feature>
<dbReference type="PANTHER" id="PTHR43775:SF37">
    <property type="entry name" value="SI:DKEY-61P9.11"/>
    <property type="match status" value="1"/>
</dbReference>
<feature type="region of interest" description="Disordered" evidence="3">
    <location>
        <begin position="1902"/>
        <end position="1925"/>
    </location>
</feature>
<dbReference type="SMART" id="SM00825">
    <property type="entry name" value="PKS_KS"/>
    <property type="match status" value="1"/>
</dbReference>
<feature type="region of interest" description="Disordered" evidence="3">
    <location>
        <begin position="1"/>
        <end position="33"/>
    </location>
</feature>
<comment type="caution">
    <text evidence="5">The sequence shown here is derived from an EMBL/GenBank/DDBJ whole genome shotgun (WGS) entry which is preliminary data.</text>
</comment>
<dbReference type="CDD" id="cd00833">
    <property type="entry name" value="PKS"/>
    <property type="match status" value="1"/>
</dbReference>
<feature type="region of interest" description="Disordered" evidence="3">
    <location>
        <begin position="1184"/>
        <end position="1214"/>
    </location>
</feature>
<keyword evidence="6" id="KW-1185">Reference proteome</keyword>
<feature type="region of interest" description="Disordered" evidence="3">
    <location>
        <begin position="710"/>
        <end position="734"/>
    </location>
</feature>
<dbReference type="PROSITE" id="PS52004">
    <property type="entry name" value="KS3_2"/>
    <property type="match status" value="1"/>
</dbReference>
<dbReference type="InterPro" id="IPR014031">
    <property type="entry name" value="Ketoacyl_synth_C"/>
</dbReference>
<feature type="non-terminal residue" evidence="5">
    <location>
        <position position="1"/>
    </location>
</feature>
<evidence type="ECO:0000256" key="1">
    <source>
        <dbReference type="ARBA" id="ARBA00022450"/>
    </source>
</evidence>
<feature type="compositionally biased region" description="Basic and acidic residues" evidence="3">
    <location>
        <begin position="1187"/>
        <end position="1202"/>
    </location>
</feature>
<dbReference type="Proteomes" id="UP001189429">
    <property type="component" value="Unassembled WGS sequence"/>
</dbReference>
<dbReference type="InterPro" id="IPR014030">
    <property type="entry name" value="Ketoacyl_synth_N"/>
</dbReference>
<evidence type="ECO:0000256" key="3">
    <source>
        <dbReference type="SAM" id="MobiDB-lite"/>
    </source>
</evidence>
<name>A0ABN9Y9M2_9DINO</name>
<protein>
    <recommendedName>
        <fullName evidence="4">Ketosynthase family 3 (KS3) domain-containing protein</fullName>
    </recommendedName>
</protein>
<dbReference type="InterPro" id="IPR030834">
    <property type="entry name" value="PKS_assoc_dom"/>
</dbReference>
<sequence>PRRGPERRGAAFGLRHPAARDGSGAGLRGRRPARPAGVRAAMQAVAAEASEWSPVVNGLRIGQIVEIRGAGAGGDAALEGELGQLVNYLPEVDRLRVALISSGQRIQLEPAHVVSAGPCRGPGAGGGPESFDLVLGPRTSREAMAEGISDCLGQKGFCVLKVIQATEELAEAFEVLKDCEQRGELGRLAREVEEGYLGRSGRAKATWLDPDGDLMHPGGLLARSDANITALAEALQPRCGDCAGAPIEDRTPSLACLSMSDMDEADYEHPIATDQVIYEFYSTWVRSVLRVIHFLGPARGMAELTVKPGAPTTLGLDPSLEVAASAGTILIFREDTFEYSYEEPEEGEACWLQAFLMKPAARWALGELRGDALSLLRGPAGGPAPPPPDADNLVAVTALSIQACGRMTDHHKEWAAYFAGCDGHLEMPVARFDYLPFYSELEDDVEGTTYVRHFSVQVEIPGLRQTPAGAPVPDLQRKLEDIDDETLCSERGVDVILERLDRMSGERRGDERRKVARECLLDYSRRHNENRAEYCARIDAAFDRVASQGLALSDDWKLMFLEEGVGLDDKLAQLAKISTRGERAYKAALAAIMEMDISHREHLSSKRRTFVTMEPNSHAYTPKGAAPPPPTPPMSWPVEAGCDDESLLDYSDVSSMNSEGEMAVWAVLETADAGEDDAPAALAAINQERRKTWKDNKDLKRRLKVGRKFFDRSGARGTDGREKPRSSGRRAANCTFRPRGNRLPLAELIKRTWCRLCHESGHWSKGPPNMPGSSAPRAARPPKGGSHFSGLSFMCVNALDGYGAGASEGSASLQPPAYAVVLLSVGLGAMVVDAAAGQGLMGQPALEKIERRRASKEFAIPKEGRPTAVAERLTNEKDQAWVYGATGSHVLEGLNKSQSGVADSAASAVANLQRGEAFMKDVKTAQRRAVSAKRKVEKDNNEMEVESLAQHDLAAQAKMARDVQAKFQQRFDGMTEVLKGVAMNQLTQGEALARVNHAGSEQITALATIRGEAQSASCLARSLQDAASGKAGLSPPRADQGAAAQAGPSLTDEPKSPAAPATSSPAAPTTGPSPQPPSRMAAGPIPAGATWAHVGAAPLDPTKLPPAIARGVQEQKEVSRAEGAPVPCAAPSLGRCPTCPSVAATQQMNPQFLLDAQGGPIQDSLETVSSCEIPPMGPLIVAAPQRPCDRSKGKAKGSEDLRLPGQVALSGPSSQELRVRKLSVGSGFQFSVRAPGKPELRRTGAEGEGGAEGGEVTGAPGAEHEVEITAPIKRLIHKVRVNLGHGRGLLCAAVRYSGPGAAGAVSYNEQDEADRTRIYRIVDSEDRIEGFGQAEEGVMVCCVCSRFCLKCWTSPRRSVVERGVQGPEMVDHLRSTASLPVVMRRFDPKRFFFATASDCGGVGPDVHLALLQDGIELFDNREHGQERNEEGGSKNDEVEDHCGAEKGSVRDAERTSVFEISNKEASCMDPQCRQVLEVGYLSIHQLGITKKDCNVKPLHASVSVGLDKQEWMMMTSTGEAPSSIGTNNQLAITANRFNYVFNLKGGSFVCDTACSSSLVAAHLGKVNLLERRWDPLEWHLGCGTALTLTVHSFVHSCAARMLSQGGRCFTFDRSADGYNRGDGTAALVLQAGALEERRLVLFRGSQMGQDGRSAGMSAPNGPAQEKCVLGAMREARMTPPEATVWECHGTGTALGDPIEVGAVRKVQTREKRLETLLVATSKSNFGHLEGSAAAISMNKCILVVLRNSCPATQHLRVLNAHLNTDFDAHFVTEMTTYSHTQTNCHVSSFGVGGTNGHAIFWGEAYSPPVDVQSALTSKMLSAVAPIIVNGSDPAAWEYSGPPFHAAPDEEYRVVFTRDPVTGRDDVRYERVHREELRPPEFYALAGNHNGWAAERMLDGRGEQIAGTDGADGDSTDEDMGAGHASAQSIAPALDGSGAGCDLDERDAAARRWLASRSFFAVVGAMKSGTCALRYHLRASTWEDNSCIPAQELHFFDDDEEFRKGAAHYRSWFEWDKRWPPPDVVGDVTPSYLYIPEALPRLRQLMLVAILRNPVERFASQPGSSKWGTRLSASRRAGLELGGIFSATSQCNTNSSTSQCNIAGNHGQSPFSQCNIAVQHRSATSQCNIAGNIAVQHEQFNIAARADRAPSRSDAFARGLYGSQLRRLLDLFPRGQLLAVVSERYRSTSAMSTGFWSRGHPSPVSATQCMCGVRLIAHSAPESMLVEMDYRTARQWLAATCGESATLLVFETTDTLLHEGATQAEVLVITYTGSKPTACMLHYIAEKQQSPHILRPKQGLQTMTNQSKKLLRHSDVQRQVLSKADKAPGGKVQRGLRLLAAAEIMANLKKYGATQTDVDRGFPEDGQDAQVYNGGSDNVCEEEGEVVPAYADALGMISTCIAAENIEIAKQKTSKWKKRLECGSVKIDDAIVQSGGASGALWSPLPQLRRIRAFLGLDPDASGWDSASPLPESHVRGPYAEELPEADRARLRALYAQEVADLRALLADALPGDGLPAPRAWCALVLLEMQLATQLH</sequence>
<organism evidence="5 6">
    <name type="scientific">Prorocentrum cordatum</name>
    <dbReference type="NCBI Taxonomy" id="2364126"/>
    <lineage>
        <taxon>Eukaryota</taxon>
        <taxon>Sar</taxon>
        <taxon>Alveolata</taxon>
        <taxon>Dinophyceae</taxon>
        <taxon>Prorocentrales</taxon>
        <taxon>Prorocentraceae</taxon>
        <taxon>Prorocentrum</taxon>
    </lineage>
</organism>
<keyword evidence="2" id="KW-0597">Phosphoprotein</keyword>
<feature type="region of interest" description="Disordered" evidence="3">
    <location>
        <begin position="1421"/>
        <end position="1450"/>
    </location>
</feature>
<evidence type="ECO:0000313" key="6">
    <source>
        <dbReference type="Proteomes" id="UP001189429"/>
    </source>
</evidence>
<reference evidence="5" key="1">
    <citation type="submission" date="2023-10" db="EMBL/GenBank/DDBJ databases">
        <authorList>
            <person name="Chen Y."/>
            <person name="Shah S."/>
            <person name="Dougan E. K."/>
            <person name="Thang M."/>
            <person name="Chan C."/>
        </authorList>
    </citation>
    <scope>NUCLEOTIDE SEQUENCE [LARGE SCALE GENOMIC DNA]</scope>
</reference>
<feature type="domain" description="Ketosynthase family 3 (KS3)" evidence="4">
    <location>
        <begin position="1396"/>
        <end position="1802"/>
    </location>
</feature>
<dbReference type="InterPro" id="IPR027417">
    <property type="entry name" value="P-loop_NTPase"/>
</dbReference>
<dbReference type="Pfam" id="PF02801">
    <property type="entry name" value="Ketoacyl-synt_C"/>
    <property type="match status" value="1"/>
</dbReference>
<keyword evidence="1" id="KW-0596">Phosphopantetheine</keyword>
<feature type="region of interest" description="Disordered" evidence="3">
    <location>
        <begin position="761"/>
        <end position="784"/>
    </location>
</feature>
<proteinExistence type="predicted"/>
<feature type="compositionally biased region" description="Gly residues" evidence="3">
    <location>
        <begin position="1246"/>
        <end position="1256"/>
    </location>
</feature>
<dbReference type="Pfam" id="PF00109">
    <property type="entry name" value="ketoacyl-synt"/>
    <property type="match status" value="1"/>
</dbReference>
<dbReference type="Gene3D" id="3.40.47.10">
    <property type="match status" value="1"/>
</dbReference>
<feature type="compositionally biased region" description="Acidic residues" evidence="3">
    <location>
        <begin position="1910"/>
        <end position="1919"/>
    </location>
</feature>
<dbReference type="SUPFAM" id="SSF53901">
    <property type="entry name" value="Thiolase-like"/>
    <property type="match status" value="2"/>
</dbReference>
<evidence type="ECO:0000313" key="5">
    <source>
        <dbReference type="EMBL" id="CAK0909117.1"/>
    </source>
</evidence>
<feature type="compositionally biased region" description="Low complexity" evidence="3">
    <location>
        <begin position="771"/>
        <end position="784"/>
    </location>
</feature>
<dbReference type="InterPro" id="IPR050091">
    <property type="entry name" value="PKS_NRPS_Biosynth_Enz"/>
</dbReference>
<dbReference type="Gene3D" id="3.40.50.300">
    <property type="entry name" value="P-loop containing nucleotide triphosphate hydrolases"/>
    <property type="match status" value="1"/>
</dbReference>
<dbReference type="InterPro" id="IPR020841">
    <property type="entry name" value="PKS_Beta-ketoAc_synthase_dom"/>
</dbReference>
<dbReference type="EMBL" id="CAUYUJ010022137">
    <property type="protein sequence ID" value="CAK0909117.1"/>
    <property type="molecule type" value="Genomic_DNA"/>
</dbReference>